<dbReference type="Gene3D" id="3.40.50.1820">
    <property type="entry name" value="alpha/beta hydrolase"/>
    <property type="match status" value="1"/>
</dbReference>
<dbReference type="PANTHER" id="PTHR45856:SF11">
    <property type="entry name" value="FUNGAL LIPASE-LIKE DOMAIN-CONTAINING PROTEIN"/>
    <property type="match status" value="1"/>
</dbReference>
<feature type="domain" description="Fungal lipase-type" evidence="1">
    <location>
        <begin position="90"/>
        <end position="244"/>
    </location>
</feature>
<proteinExistence type="predicted"/>
<dbReference type="Proteomes" id="UP000680038">
    <property type="component" value="Unassembled WGS sequence"/>
</dbReference>
<dbReference type="RefSeq" id="WP_215237929.1">
    <property type="nucleotide sequence ID" value="NZ_CAJRAF010000001.1"/>
</dbReference>
<keyword evidence="3" id="KW-1185">Reference proteome</keyword>
<evidence type="ECO:0000313" key="2">
    <source>
        <dbReference type="EMBL" id="CAG4993907.1"/>
    </source>
</evidence>
<sequence length="367" mass="42095">MRYLFQRNAILAIVVISSWTSLRAQSYLKAGFDKMEYMEFLRLHGGIYDGMGQNKLPEVRSSKLIYRSAVTGLDNRWDLWKTDDHVFMINLRGTTTNPVGWLENFYAAMAPATGELKLTRDYTFKYKLAENPRAAVHIGFLIGMAFLARDIVPKIDSCYKSGARDFIIAGHSQGGALSYLLTSYLYQLRQENLLPKDIRFKTYSSASPKAGNSYYAYEYENMVAGGWGYNVVNAADWVPETPFSVQVLGDFNTTNPFTNIDTIMKKQKLITRLALRHAYKRLRKPSEKTQRNYERYLGNFAGKQVLKTLPDYEAPVYTTSSNYVRIGPTVILLPDEAYYKIYPDSGKNVFMHHLLDSYYFLAAKYPH</sequence>
<dbReference type="InterPro" id="IPR051218">
    <property type="entry name" value="Sec_MonoDiacylglyc_Lipase"/>
</dbReference>
<protein>
    <recommendedName>
        <fullName evidence="1">Fungal lipase-type domain-containing protein</fullName>
    </recommendedName>
</protein>
<name>A0A916NB00_9BACT</name>
<dbReference type="PANTHER" id="PTHR45856">
    <property type="entry name" value="ALPHA/BETA-HYDROLASES SUPERFAMILY PROTEIN"/>
    <property type="match status" value="1"/>
</dbReference>
<dbReference type="GO" id="GO:0006629">
    <property type="term" value="P:lipid metabolic process"/>
    <property type="evidence" value="ECO:0007669"/>
    <property type="project" value="InterPro"/>
</dbReference>
<reference evidence="2" key="1">
    <citation type="submission" date="2021-04" db="EMBL/GenBank/DDBJ databases">
        <authorList>
            <person name="Rodrigo-Torres L."/>
            <person name="Arahal R. D."/>
            <person name="Lucena T."/>
        </authorList>
    </citation>
    <scope>NUCLEOTIDE SEQUENCE</scope>
    <source>
        <strain evidence="2">CECT 9275</strain>
    </source>
</reference>
<dbReference type="EMBL" id="CAJRAF010000001">
    <property type="protein sequence ID" value="CAG4993907.1"/>
    <property type="molecule type" value="Genomic_DNA"/>
</dbReference>
<evidence type="ECO:0000313" key="3">
    <source>
        <dbReference type="Proteomes" id="UP000680038"/>
    </source>
</evidence>
<evidence type="ECO:0000259" key="1">
    <source>
        <dbReference type="Pfam" id="PF01764"/>
    </source>
</evidence>
<dbReference type="AlphaFoldDB" id="A0A916NB00"/>
<gene>
    <name evidence="2" type="ORF">DYBT9275_01259</name>
</gene>
<accession>A0A916NB00</accession>
<dbReference type="InterPro" id="IPR029058">
    <property type="entry name" value="AB_hydrolase_fold"/>
</dbReference>
<dbReference type="SUPFAM" id="SSF53474">
    <property type="entry name" value="alpha/beta-Hydrolases"/>
    <property type="match status" value="1"/>
</dbReference>
<dbReference type="InterPro" id="IPR002921">
    <property type="entry name" value="Fungal_lipase-type"/>
</dbReference>
<comment type="caution">
    <text evidence="2">The sequence shown here is derived from an EMBL/GenBank/DDBJ whole genome shotgun (WGS) entry which is preliminary data.</text>
</comment>
<organism evidence="2 3">
    <name type="scientific">Dyadobacter helix</name>
    <dbReference type="NCBI Taxonomy" id="2822344"/>
    <lineage>
        <taxon>Bacteria</taxon>
        <taxon>Pseudomonadati</taxon>
        <taxon>Bacteroidota</taxon>
        <taxon>Cytophagia</taxon>
        <taxon>Cytophagales</taxon>
        <taxon>Spirosomataceae</taxon>
        <taxon>Dyadobacter</taxon>
    </lineage>
</organism>
<dbReference type="Pfam" id="PF01764">
    <property type="entry name" value="Lipase_3"/>
    <property type="match status" value="1"/>
</dbReference>